<evidence type="ECO:0000313" key="2">
    <source>
        <dbReference type="EMBL" id="MBD8011868.1"/>
    </source>
</evidence>
<comment type="caution">
    <text evidence="2">The sequence shown here is derived from an EMBL/GenBank/DDBJ whole genome shotgun (WGS) entry which is preliminary data.</text>
</comment>
<name>A0ABR8W4D8_9MICO</name>
<evidence type="ECO:0008006" key="4">
    <source>
        <dbReference type="Google" id="ProtNLM"/>
    </source>
</evidence>
<evidence type="ECO:0000256" key="1">
    <source>
        <dbReference type="SAM" id="Phobius"/>
    </source>
</evidence>
<keyword evidence="1" id="KW-1133">Transmembrane helix</keyword>
<keyword evidence="3" id="KW-1185">Reference proteome</keyword>
<accession>A0ABR8W4D8</accession>
<organism evidence="2 3">
    <name type="scientific">Microbacterium commune</name>
    <dbReference type="NCBI Taxonomy" id="2762219"/>
    <lineage>
        <taxon>Bacteria</taxon>
        <taxon>Bacillati</taxon>
        <taxon>Actinomycetota</taxon>
        <taxon>Actinomycetes</taxon>
        <taxon>Micrococcales</taxon>
        <taxon>Microbacteriaceae</taxon>
        <taxon>Microbacterium</taxon>
    </lineage>
</organism>
<proteinExistence type="predicted"/>
<feature type="transmembrane region" description="Helical" evidence="1">
    <location>
        <begin position="21"/>
        <end position="44"/>
    </location>
</feature>
<evidence type="ECO:0000313" key="3">
    <source>
        <dbReference type="Proteomes" id="UP000611521"/>
    </source>
</evidence>
<reference evidence="2 3" key="1">
    <citation type="submission" date="2020-08" db="EMBL/GenBank/DDBJ databases">
        <title>A Genomic Blueprint of the Chicken Gut Microbiome.</title>
        <authorList>
            <person name="Gilroy R."/>
            <person name="Ravi A."/>
            <person name="Getino M."/>
            <person name="Pursley I."/>
            <person name="Horton D.L."/>
            <person name="Alikhan N.-F."/>
            <person name="Baker D."/>
            <person name="Gharbi K."/>
            <person name="Hall N."/>
            <person name="Watson M."/>
            <person name="Adriaenssens E.M."/>
            <person name="Foster-Nyarko E."/>
            <person name="Jarju S."/>
            <person name="Secka A."/>
            <person name="Antonio M."/>
            <person name="Oren A."/>
            <person name="Chaudhuri R."/>
            <person name="La Ragione R.M."/>
            <person name="Hildebrand F."/>
            <person name="Pallen M.J."/>
        </authorList>
    </citation>
    <scope>NUCLEOTIDE SEQUENCE [LARGE SCALE GENOMIC DNA]</scope>
    <source>
        <strain evidence="2 3">Re1</strain>
    </source>
</reference>
<dbReference type="EMBL" id="JACSPX010000001">
    <property type="protein sequence ID" value="MBD8011868.1"/>
    <property type="molecule type" value="Genomic_DNA"/>
</dbReference>
<keyword evidence="1" id="KW-0812">Transmembrane</keyword>
<keyword evidence="1" id="KW-0472">Membrane</keyword>
<sequence length="365" mass="38664">MQGRVSPGRTRPRGRSSLRSDLTLLAVIGVLLFAAIAAGGMSLYQSFYSPSAFVQRYLDLLSSGRAAEALQVPGVSLDLAVLQDAGIDASASEALLRRAALAPLTDVTVTEKGSKDGVHEIVVDYVAGGVDGTSIFTVAQDGWVGVAPNWRFTVSPLAEIQLTVRGADVFAVNGFAIDRRQVSVDGADAAPLDPLHLLVFTPGRYSVTVDTAISSTPGVSVLADTALARTPVDVQAQPTERFVEVVQQQVEQFLTECATQEVLQPTRCPFGLQLHNRLAPDTVPKWSITAQPVVTLEPDGGAWALPPTDAMAHIEVRIQSLFDGTVRDVSQDVPFRVNGTATVLPDGSVSIRVGSPDGDQPTLED</sequence>
<dbReference type="Proteomes" id="UP000611521">
    <property type="component" value="Unassembled WGS sequence"/>
</dbReference>
<gene>
    <name evidence="2" type="ORF">H9633_06105</name>
</gene>
<protein>
    <recommendedName>
        <fullName evidence="4">DUF2092 domain-containing protein</fullName>
    </recommendedName>
</protein>